<protein>
    <submittedName>
        <fullName evidence="1">Uncharacterized protein</fullName>
    </submittedName>
</protein>
<evidence type="ECO:0000313" key="1">
    <source>
        <dbReference type="EMBL" id="KKL80590.1"/>
    </source>
</evidence>
<name>A0A0F9HFY5_9ZZZZ</name>
<accession>A0A0F9HFY5</accession>
<proteinExistence type="predicted"/>
<dbReference type="InterPro" id="IPR035198">
    <property type="entry name" value="SU10_MCP"/>
</dbReference>
<gene>
    <name evidence="1" type="ORF">LCGC14_2003250</name>
</gene>
<reference evidence="1" key="1">
    <citation type="journal article" date="2015" name="Nature">
        <title>Complex archaea that bridge the gap between prokaryotes and eukaryotes.</title>
        <authorList>
            <person name="Spang A."/>
            <person name="Saw J.H."/>
            <person name="Jorgensen S.L."/>
            <person name="Zaremba-Niedzwiedzka K."/>
            <person name="Martijn J."/>
            <person name="Lind A.E."/>
            <person name="van Eijk R."/>
            <person name="Schleper C."/>
            <person name="Guy L."/>
            <person name="Ettema T.J."/>
        </authorList>
    </citation>
    <scope>NUCLEOTIDE SEQUENCE</scope>
</reference>
<dbReference type="AlphaFoldDB" id="A0A0F9HFY5"/>
<dbReference type="EMBL" id="LAZR01022804">
    <property type="protein sequence ID" value="KKL80590.1"/>
    <property type="molecule type" value="Genomic_DNA"/>
</dbReference>
<sequence>MVVAGTTSTLRVTGVPSGYPAEQETNVKVRYIDNTLEVMTDYAIPLLKRLGGANAFTSDNTKVEWVLFDTWSDRFDLGAQLVAAGVTLTMDGSKAHRVPRGTVLKIEDELVWVSANASASTLTVVRGYAGTTDATHANATQARIVGFTEVEGTDIVLRGSALRSVPFNYHSIYKTGSSESFAQSEAAIHSRRGATMPEMMADSVSQYWVQLEAQIIEGERYEGSAVTDPPMMGGLRFYGTSANGATVIDAGGAKLSRALLNQAFDGTYDNVGIDKMARTVLSSKGAKRVLYEEYGQPIVRAAEGTTVFHEDLTRLENEYGAFDVIGPFKRVAEDELWIVNVAMIKVGHFGRLGRLHEIMIPTSGDYTSRGLYAMNTATFKGIPGMVRLHNFTTS</sequence>
<comment type="caution">
    <text evidence="1">The sequence shown here is derived from an EMBL/GenBank/DDBJ whole genome shotgun (WGS) entry which is preliminary data.</text>
</comment>
<dbReference type="Pfam" id="PF17236">
    <property type="entry name" value="SU10_MCP"/>
    <property type="match status" value="1"/>
</dbReference>
<organism evidence="1">
    <name type="scientific">marine sediment metagenome</name>
    <dbReference type="NCBI Taxonomy" id="412755"/>
    <lineage>
        <taxon>unclassified sequences</taxon>
        <taxon>metagenomes</taxon>
        <taxon>ecological metagenomes</taxon>
    </lineage>
</organism>